<dbReference type="AlphaFoldDB" id="A0AAE1K0Z8"/>
<dbReference type="InterPro" id="IPR015915">
    <property type="entry name" value="Kelch-typ_b-propeller"/>
</dbReference>
<dbReference type="SUPFAM" id="SSF117281">
    <property type="entry name" value="Kelch motif"/>
    <property type="match status" value="1"/>
</dbReference>
<evidence type="ECO:0008006" key="3">
    <source>
        <dbReference type="Google" id="ProtNLM"/>
    </source>
</evidence>
<dbReference type="GO" id="GO:0080037">
    <property type="term" value="P:negative regulation of cytokinin-activated signaling pathway"/>
    <property type="evidence" value="ECO:0007669"/>
    <property type="project" value="InterPro"/>
</dbReference>
<keyword evidence="2" id="KW-1185">Reference proteome</keyword>
<sequence>MPKDVSPSDQKMLPDLIPVLPHNLALECLSRLHFSLYPLAFRVSPQWRHLLHSHFFYHHRKKSGHTRYLACLIQALPPQFSPLALKHTSSPSYGITVFDPLTLTWERLPSVPDFTLGLPLFYQTAGCRGSLVLMGGWDPVSYEPLTSVYIS</sequence>
<protein>
    <recommendedName>
        <fullName evidence="3">F-box domain-containing protein</fullName>
    </recommendedName>
</protein>
<organism evidence="1 2">
    <name type="scientific">Acacia crassicarpa</name>
    <name type="common">northern wattle</name>
    <dbReference type="NCBI Taxonomy" id="499986"/>
    <lineage>
        <taxon>Eukaryota</taxon>
        <taxon>Viridiplantae</taxon>
        <taxon>Streptophyta</taxon>
        <taxon>Embryophyta</taxon>
        <taxon>Tracheophyta</taxon>
        <taxon>Spermatophyta</taxon>
        <taxon>Magnoliopsida</taxon>
        <taxon>eudicotyledons</taxon>
        <taxon>Gunneridae</taxon>
        <taxon>Pentapetalae</taxon>
        <taxon>rosids</taxon>
        <taxon>fabids</taxon>
        <taxon>Fabales</taxon>
        <taxon>Fabaceae</taxon>
        <taxon>Caesalpinioideae</taxon>
        <taxon>mimosoid clade</taxon>
        <taxon>Acacieae</taxon>
        <taxon>Acacia</taxon>
    </lineage>
</organism>
<dbReference type="SUPFAM" id="SSF81383">
    <property type="entry name" value="F-box domain"/>
    <property type="match status" value="1"/>
</dbReference>
<gene>
    <name evidence="1" type="ORF">QN277_015968</name>
</gene>
<reference evidence="1" key="1">
    <citation type="submission" date="2023-10" db="EMBL/GenBank/DDBJ databases">
        <title>Chromosome-level genome of the transformable northern wattle, Acacia crassicarpa.</title>
        <authorList>
            <person name="Massaro I."/>
            <person name="Sinha N.R."/>
            <person name="Poethig S."/>
            <person name="Leichty A.R."/>
        </authorList>
    </citation>
    <scope>NUCLEOTIDE SEQUENCE</scope>
    <source>
        <strain evidence="1">Acra3RX</strain>
        <tissue evidence="1">Leaf</tissue>
    </source>
</reference>
<dbReference type="GO" id="GO:2000762">
    <property type="term" value="P:regulation of phenylpropanoid metabolic process"/>
    <property type="evidence" value="ECO:0007669"/>
    <property type="project" value="InterPro"/>
</dbReference>
<dbReference type="PANTHER" id="PTHR46407:SF4">
    <property type="entry name" value="F-BOX DOMAIN-CONTAINING PROTEIN"/>
    <property type="match status" value="1"/>
</dbReference>
<dbReference type="InterPro" id="IPR044595">
    <property type="entry name" value="KMD1-4"/>
</dbReference>
<comment type="caution">
    <text evidence="1">The sequence shown here is derived from an EMBL/GenBank/DDBJ whole genome shotgun (WGS) entry which is preliminary data.</text>
</comment>
<dbReference type="EMBL" id="JAWXYG010000003">
    <property type="protein sequence ID" value="KAK4278072.1"/>
    <property type="molecule type" value="Genomic_DNA"/>
</dbReference>
<dbReference type="InterPro" id="IPR036047">
    <property type="entry name" value="F-box-like_dom_sf"/>
</dbReference>
<dbReference type="Proteomes" id="UP001293593">
    <property type="component" value="Unassembled WGS sequence"/>
</dbReference>
<name>A0AAE1K0Z8_9FABA</name>
<accession>A0AAE1K0Z8</accession>
<proteinExistence type="predicted"/>
<evidence type="ECO:0000313" key="2">
    <source>
        <dbReference type="Proteomes" id="UP001293593"/>
    </source>
</evidence>
<dbReference type="PANTHER" id="PTHR46407">
    <property type="entry name" value="OS02G0208700 PROTEIN"/>
    <property type="match status" value="1"/>
</dbReference>
<evidence type="ECO:0000313" key="1">
    <source>
        <dbReference type="EMBL" id="KAK4278072.1"/>
    </source>
</evidence>